<evidence type="ECO:0000313" key="5">
    <source>
        <dbReference type="Proteomes" id="UP000070080"/>
    </source>
</evidence>
<dbReference type="STRING" id="1497955.HMPREF1872_01142"/>
<dbReference type="PROSITE" id="PS00188">
    <property type="entry name" value="BIOTIN"/>
    <property type="match status" value="1"/>
</dbReference>
<evidence type="ECO:0000259" key="3">
    <source>
        <dbReference type="PROSITE" id="PS50968"/>
    </source>
</evidence>
<dbReference type="PANTHER" id="PTHR45266:SF3">
    <property type="entry name" value="OXALOACETATE DECARBOXYLASE ALPHA CHAIN"/>
    <property type="match status" value="1"/>
</dbReference>
<name>A0A133Y8W0_9FIRM</name>
<dbReference type="Gene3D" id="2.40.50.100">
    <property type="match status" value="1"/>
</dbReference>
<dbReference type="InterPro" id="IPR011053">
    <property type="entry name" value="Single_hybrid_motif"/>
</dbReference>
<protein>
    <submittedName>
        <fullName evidence="4">Putative methylmalonyl-CoA carboxyltransferase 1.3S subunit</fullName>
    </submittedName>
</protein>
<dbReference type="InterPro" id="IPR050709">
    <property type="entry name" value="Biotin_Carboxyl_Carrier/Decarb"/>
</dbReference>
<keyword evidence="5" id="KW-1185">Reference proteome</keyword>
<comment type="caution">
    <text evidence="4">The sequence shown here is derived from an EMBL/GenBank/DDBJ whole genome shotgun (WGS) entry which is preliminary data.</text>
</comment>
<proteinExistence type="predicted"/>
<dbReference type="PROSITE" id="PS50968">
    <property type="entry name" value="BIOTINYL_LIPOYL"/>
    <property type="match status" value="1"/>
</dbReference>
<feature type="compositionally biased region" description="Polar residues" evidence="2">
    <location>
        <begin position="29"/>
        <end position="39"/>
    </location>
</feature>
<dbReference type="Pfam" id="PF00364">
    <property type="entry name" value="Biotin_lipoyl"/>
    <property type="match status" value="1"/>
</dbReference>
<evidence type="ECO:0000313" key="4">
    <source>
        <dbReference type="EMBL" id="KXB39525.1"/>
    </source>
</evidence>
<dbReference type="Proteomes" id="UP000070080">
    <property type="component" value="Unassembled WGS sequence"/>
</dbReference>
<gene>
    <name evidence="4" type="ORF">HMPREF1872_01142</name>
</gene>
<dbReference type="InterPro" id="IPR001882">
    <property type="entry name" value="Biotin_BS"/>
</dbReference>
<organism evidence="4 5">
    <name type="scientific">Amygdalobacter nucleatus</name>
    <dbReference type="NCBI Taxonomy" id="3029274"/>
    <lineage>
        <taxon>Bacteria</taxon>
        <taxon>Bacillati</taxon>
        <taxon>Bacillota</taxon>
        <taxon>Clostridia</taxon>
        <taxon>Eubacteriales</taxon>
        <taxon>Oscillospiraceae</taxon>
        <taxon>Amygdalobacter</taxon>
    </lineage>
</organism>
<evidence type="ECO:0000256" key="1">
    <source>
        <dbReference type="ARBA" id="ARBA00023267"/>
    </source>
</evidence>
<dbReference type="InterPro" id="IPR000089">
    <property type="entry name" value="Biotin_lipoyl"/>
</dbReference>
<accession>A0A133Y8W0</accession>
<evidence type="ECO:0000256" key="2">
    <source>
        <dbReference type="SAM" id="MobiDB-lite"/>
    </source>
</evidence>
<dbReference type="PANTHER" id="PTHR45266">
    <property type="entry name" value="OXALOACETATE DECARBOXYLASE ALPHA CHAIN"/>
    <property type="match status" value="1"/>
</dbReference>
<sequence>MKTYKVKVNNKEYLVELEEVDANEKEAGQQASSEASVAPTSAEGETVNAPLQGSIFKILKQAGDTVDAGEPVLIIEAMKMENEIVAPRKGKITGVFVKTGQQVDTNAPLFSLI</sequence>
<dbReference type="SUPFAM" id="SSF51230">
    <property type="entry name" value="Single hybrid motif"/>
    <property type="match status" value="1"/>
</dbReference>
<feature type="region of interest" description="Disordered" evidence="2">
    <location>
        <begin position="23"/>
        <end position="45"/>
    </location>
</feature>
<dbReference type="RefSeq" id="WP_066714653.1">
    <property type="nucleotide sequence ID" value="NZ_JARFNM010000001.1"/>
</dbReference>
<dbReference type="OrthoDB" id="9812676at2"/>
<keyword evidence="1" id="KW-0092">Biotin</keyword>
<dbReference type="GO" id="GO:0016740">
    <property type="term" value="F:transferase activity"/>
    <property type="evidence" value="ECO:0007669"/>
    <property type="project" value="UniProtKB-KW"/>
</dbReference>
<dbReference type="AlphaFoldDB" id="A0A133Y8W0"/>
<reference evidence="5" key="1">
    <citation type="submission" date="2016-01" db="EMBL/GenBank/DDBJ databases">
        <authorList>
            <person name="Mitreva M."/>
            <person name="Pepin K.H."/>
            <person name="Mihindukulasuriya K.A."/>
            <person name="Fulton R."/>
            <person name="Fronick C."/>
            <person name="O'Laughlin M."/>
            <person name="Miner T."/>
            <person name="Herter B."/>
            <person name="Rosa B.A."/>
            <person name="Cordes M."/>
            <person name="Tomlinson C."/>
            <person name="Wollam A."/>
            <person name="Palsikar V.B."/>
            <person name="Mardis E.R."/>
            <person name="Wilson R.K."/>
        </authorList>
    </citation>
    <scope>NUCLEOTIDE SEQUENCE [LARGE SCALE GENOMIC DNA]</scope>
    <source>
        <strain evidence="5">KA00274</strain>
    </source>
</reference>
<feature type="domain" description="Lipoyl-binding" evidence="3">
    <location>
        <begin position="35"/>
        <end position="113"/>
    </location>
</feature>
<keyword evidence="4" id="KW-0808">Transferase</keyword>
<dbReference type="CDD" id="cd06850">
    <property type="entry name" value="biotinyl_domain"/>
    <property type="match status" value="1"/>
</dbReference>
<dbReference type="EMBL" id="LSCV01000041">
    <property type="protein sequence ID" value="KXB39525.1"/>
    <property type="molecule type" value="Genomic_DNA"/>
</dbReference>
<dbReference type="FunFam" id="2.40.50.100:FF:000003">
    <property type="entry name" value="Acetyl-CoA carboxylase biotin carboxyl carrier protein"/>
    <property type="match status" value="1"/>
</dbReference>